<proteinExistence type="predicted"/>
<evidence type="ECO:0000313" key="2">
    <source>
        <dbReference type="Proteomes" id="UP001595989"/>
    </source>
</evidence>
<name>A0ABV9DFP9_9BACI</name>
<dbReference type="RefSeq" id="WP_390293157.1">
    <property type="nucleotide sequence ID" value="NZ_JBHSFU010000003.1"/>
</dbReference>
<gene>
    <name evidence="1" type="ORF">ACFO3D_03195</name>
</gene>
<sequence length="71" mass="8416">MNILEAANRNELNLVEVSILLELEKHYPRPVKVEEVNKDELVRENIHNLIQKGLVEQRWDKYRIVKNVPAN</sequence>
<dbReference type="EMBL" id="JBHSFU010000003">
    <property type="protein sequence ID" value="MFC4557217.1"/>
    <property type="molecule type" value="Genomic_DNA"/>
</dbReference>
<keyword evidence="2" id="KW-1185">Reference proteome</keyword>
<evidence type="ECO:0000313" key="1">
    <source>
        <dbReference type="EMBL" id="MFC4557217.1"/>
    </source>
</evidence>
<reference evidence="2" key="1">
    <citation type="journal article" date="2019" name="Int. J. Syst. Evol. Microbiol.">
        <title>The Global Catalogue of Microorganisms (GCM) 10K type strain sequencing project: providing services to taxonomists for standard genome sequencing and annotation.</title>
        <authorList>
            <consortium name="The Broad Institute Genomics Platform"/>
            <consortium name="The Broad Institute Genome Sequencing Center for Infectious Disease"/>
            <person name="Wu L."/>
            <person name="Ma J."/>
        </authorList>
    </citation>
    <scope>NUCLEOTIDE SEQUENCE [LARGE SCALE GENOMIC DNA]</scope>
    <source>
        <strain evidence="2">CGMCC 4.7426</strain>
    </source>
</reference>
<accession>A0ABV9DFP9</accession>
<organism evidence="1 2">
    <name type="scientific">Virgibacillus kekensis</name>
    <dbReference type="NCBI Taxonomy" id="202261"/>
    <lineage>
        <taxon>Bacteria</taxon>
        <taxon>Bacillati</taxon>
        <taxon>Bacillota</taxon>
        <taxon>Bacilli</taxon>
        <taxon>Bacillales</taxon>
        <taxon>Bacillaceae</taxon>
        <taxon>Virgibacillus</taxon>
    </lineage>
</organism>
<dbReference type="Proteomes" id="UP001595989">
    <property type="component" value="Unassembled WGS sequence"/>
</dbReference>
<comment type="caution">
    <text evidence="1">The sequence shown here is derived from an EMBL/GenBank/DDBJ whole genome shotgun (WGS) entry which is preliminary data.</text>
</comment>
<protein>
    <submittedName>
        <fullName evidence="1">Uncharacterized protein</fullName>
    </submittedName>
</protein>